<evidence type="ECO:0000256" key="5">
    <source>
        <dbReference type="ARBA" id="ARBA00023288"/>
    </source>
</evidence>
<organism evidence="9 10">
    <name type="scientific">Paenibacillus glycanilyticus</name>
    <dbReference type="NCBI Taxonomy" id="126569"/>
    <lineage>
        <taxon>Bacteria</taxon>
        <taxon>Bacillati</taxon>
        <taxon>Bacillota</taxon>
        <taxon>Bacilli</taxon>
        <taxon>Bacillales</taxon>
        <taxon>Paenibacillaceae</taxon>
        <taxon>Paenibacillus</taxon>
    </lineage>
</organism>
<dbReference type="EMBL" id="BSSQ01000013">
    <property type="protein sequence ID" value="GLX68588.1"/>
    <property type="molecule type" value="Genomic_DNA"/>
</dbReference>
<evidence type="ECO:0000259" key="8">
    <source>
        <dbReference type="Pfam" id="PF12010"/>
    </source>
</evidence>
<dbReference type="Pfam" id="PF01547">
    <property type="entry name" value="SBP_bac_1"/>
    <property type="match status" value="1"/>
</dbReference>
<dbReference type="InterPro" id="IPR050490">
    <property type="entry name" value="Bact_solute-bd_prot1"/>
</dbReference>
<keyword evidence="5" id="KW-0449">Lipoprotein</keyword>
<dbReference type="PANTHER" id="PTHR43649">
    <property type="entry name" value="ARABINOSE-BINDING PROTEIN-RELATED"/>
    <property type="match status" value="1"/>
</dbReference>
<dbReference type="InterPro" id="IPR022627">
    <property type="entry name" value="DUF3502"/>
</dbReference>
<feature type="domain" description="DUF3502" evidence="8">
    <location>
        <begin position="488"/>
        <end position="560"/>
    </location>
</feature>
<evidence type="ECO:0000313" key="9">
    <source>
        <dbReference type="EMBL" id="GLX68588.1"/>
    </source>
</evidence>
<accession>A0ABQ6GEC1</accession>
<dbReference type="PROSITE" id="PS51257">
    <property type="entry name" value="PROKAR_LIPOPROTEIN"/>
    <property type="match status" value="1"/>
</dbReference>
<evidence type="ECO:0000256" key="3">
    <source>
        <dbReference type="ARBA" id="ARBA00023136"/>
    </source>
</evidence>
<dbReference type="Pfam" id="PF12010">
    <property type="entry name" value="DUF3502"/>
    <property type="match status" value="1"/>
</dbReference>
<keyword evidence="4" id="KW-0564">Palmitate</keyword>
<dbReference type="Proteomes" id="UP001157114">
    <property type="component" value="Unassembled WGS sequence"/>
</dbReference>
<protein>
    <submittedName>
        <fullName evidence="9">ABC transporter substrate-binding protein</fullName>
    </submittedName>
</protein>
<evidence type="ECO:0000256" key="7">
    <source>
        <dbReference type="SAM" id="SignalP"/>
    </source>
</evidence>
<name>A0ABQ6GEC1_9BACL</name>
<feature type="chain" id="PRO_5046378584" evidence="7">
    <location>
        <begin position="24"/>
        <end position="566"/>
    </location>
</feature>
<dbReference type="RefSeq" id="WP_284239330.1">
    <property type="nucleotide sequence ID" value="NZ_BSSQ01000013.1"/>
</dbReference>
<keyword evidence="3" id="KW-0472">Membrane</keyword>
<reference evidence="9 10" key="1">
    <citation type="submission" date="2023-03" db="EMBL/GenBank/DDBJ databases">
        <title>Draft genome sequence of the bacteria which degrade cell wall of Tricholomamatutake.</title>
        <authorList>
            <person name="Konishi Y."/>
            <person name="Fukuta Y."/>
            <person name="Shirasaka N."/>
        </authorList>
    </citation>
    <scope>NUCLEOTIDE SEQUENCE [LARGE SCALE GENOMIC DNA]</scope>
    <source>
        <strain evidence="10">mu1</strain>
    </source>
</reference>
<evidence type="ECO:0000256" key="1">
    <source>
        <dbReference type="ARBA" id="ARBA00022475"/>
    </source>
</evidence>
<evidence type="ECO:0000256" key="2">
    <source>
        <dbReference type="ARBA" id="ARBA00022729"/>
    </source>
</evidence>
<comment type="caution">
    <text evidence="9">The sequence shown here is derived from an EMBL/GenBank/DDBJ whole genome shotgun (WGS) entry which is preliminary data.</text>
</comment>
<dbReference type="PANTHER" id="PTHR43649:SF33">
    <property type="entry name" value="POLYGALACTURONAN_RHAMNOGALACTURONAN-BINDING PROTEIN YTCQ"/>
    <property type="match status" value="1"/>
</dbReference>
<dbReference type="Gene3D" id="3.40.190.10">
    <property type="entry name" value="Periplasmic binding protein-like II"/>
    <property type="match status" value="2"/>
</dbReference>
<evidence type="ECO:0000256" key="6">
    <source>
        <dbReference type="SAM" id="MobiDB-lite"/>
    </source>
</evidence>
<keyword evidence="10" id="KW-1185">Reference proteome</keyword>
<feature type="region of interest" description="Disordered" evidence="6">
    <location>
        <begin position="29"/>
        <end position="52"/>
    </location>
</feature>
<proteinExistence type="predicted"/>
<feature type="signal peptide" evidence="7">
    <location>
        <begin position="1"/>
        <end position="23"/>
    </location>
</feature>
<dbReference type="SUPFAM" id="SSF53850">
    <property type="entry name" value="Periplasmic binding protein-like II"/>
    <property type="match status" value="1"/>
</dbReference>
<feature type="compositionally biased region" description="Low complexity" evidence="6">
    <location>
        <begin position="34"/>
        <end position="52"/>
    </location>
</feature>
<keyword evidence="1" id="KW-1003">Cell membrane</keyword>
<gene>
    <name evidence="9" type="primary">ypcG_2</name>
    <name evidence="9" type="ORF">MU1_29330</name>
</gene>
<sequence length="566" mass="63395">MRKKATKSFVLIISMIMLSGTLAACSGGDNNTTEKSNGGSNSEENKSSNVSSIPEETTLNIMLWGDKPKQFDDVVAEFERQTKDTLNLKLNFTFTPQADYVNKLKLKLAAGEQVDIAFDAPWMNMNTFIAQNNYTNLDSYFNNDKYPGLKKAFGEGYLNNNKFTGADGQPHTYGVPLGQYLGDLSAIYYRKDLAAKYGMSDITTYDQLLAFYDNVMKNDKNMIPLVIKNDGQYGTVTVIEGNKEMPNKSAAGLWDITLGPNVTATAHIQDNKVSAVSLTGDKAENIAAFPEPFNKKDYTTYQQIREWHDKGYIEKEPIVRKDAKGTFTAGKAASMVEGLSNIDAINAQLKAGVPSAELGVFVTQETARNKVQPNPNYVSDFRIWNFLCIPETSENADRAMAFVNWLFESQDNHDLFELGIKGKNWETVGDDKFKYPDGIDLTQNYSFPGYMLTWNPNYIRLSSTVPDHLVEYYRYIADEKTYIKSAVAGFAFNQDPVKNELANPDFVKVSNDELAYKLGMVGDPAKGMAKLQQKWESNSRLQQDIETIKAELRKQLEAYLDQQSAG</sequence>
<keyword evidence="2 7" id="KW-0732">Signal</keyword>
<dbReference type="InterPro" id="IPR006059">
    <property type="entry name" value="SBP"/>
</dbReference>
<evidence type="ECO:0000313" key="10">
    <source>
        <dbReference type="Proteomes" id="UP001157114"/>
    </source>
</evidence>
<evidence type="ECO:0000256" key="4">
    <source>
        <dbReference type="ARBA" id="ARBA00023139"/>
    </source>
</evidence>